<dbReference type="EMBL" id="JAKZEL010000012">
    <property type="protein sequence ID" value="KAI4538974.1"/>
    <property type="molecule type" value="Genomic_DNA"/>
</dbReference>
<dbReference type="Proteomes" id="UP001214576">
    <property type="component" value="Unassembled WGS sequence"/>
</dbReference>
<reference evidence="1" key="1">
    <citation type="submission" date="2022-03" db="EMBL/GenBank/DDBJ databases">
        <title>Genomic analyses of argali, domestic sheep and their hybrids provide insights into chromosomal evolution, heterosis and genetic basis of agronomic traits.</title>
        <authorList>
            <person name="Li M."/>
        </authorList>
    </citation>
    <scope>NUCLEOTIDE SEQUENCE</scope>
    <source>
        <strain evidence="1">CAU-MHL-2022a</strain>
        <tissue evidence="1">Skin</tissue>
    </source>
</reference>
<name>A0AAD4Y8S1_OVIAM</name>
<dbReference type="AlphaFoldDB" id="A0AAD4Y8S1"/>
<gene>
    <name evidence="1" type="ORF">MG293_011241</name>
</gene>
<sequence>MLFVNVLWWRESKLERDDKAGVRNSELGKAAIGLLIQILHPKRQNLKTYYVMLAYSLSYAADLSEYGGQKGPHRWTQPDSYTATWYSEWLRPPRDESHLAGKLRRRKHLQMVSYPRGFRTNCFKDYFIRDFLPTRGIDFGKERQRRMTARIAPFTLRDTSQLI</sequence>
<accession>A0AAD4Y8S1</accession>
<proteinExistence type="predicted"/>
<evidence type="ECO:0000313" key="2">
    <source>
        <dbReference type="Proteomes" id="UP001214576"/>
    </source>
</evidence>
<organism evidence="1 2">
    <name type="scientific">Ovis ammon polii</name>
    <dbReference type="NCBI Taxonomy" id="230172"/>
    <lineage>
        <taxon>Eukaryota</taxon>
        <taxon>Metazoa</taxon>
        <taxon>Chordata</taxon>
        <taxon>Craniata</taxon>
        <taxon>Vertebrata</taxon>
        <taxon>Euteleostomi</taxon>
        <taxon>Mammalia</taxon>
        <taxon>Eutheria</taxon>
        <taxon>Laurasiatheria</taxon>
        <taxon>Artiodactyla</taxon>
        <taxon>Ruminantia</taxon>
        <taxon>Pecora</taxon>
        <taxon>Bovidae</taxon>
        <taxon>Caprinae</taxon>
        <taxon>Ovis</taxon>
    </lineage>
</organism>
<protein>
    <submittedName>
        <fullName evidence="1">Uncharacterized protein</fullName>
    </submittedName>
</protein>
<keyword evidence="2" id="KW-1185">Reference proteome</keyword>
<comment type="caution">
    <text evidence="1">The sequence shown here is derived from an EMBL/GenBank/DDBJ whole genome shotgun (WGS) entry which is preliminary data.</text>
</comment>
<evidence type="ECO:0000313" key="1">
    <source>
        <dbReference type="EMBL" id="KAI4538974.1"/>
    </source>
</evidence>